<dbReference type="GO" id="GO:0001006">
    <property type="term" value="F:RNA polymerase III type 3 promoter sequence-specific DNA binding"/>
    <property type="evidence" value="ECO:0007669"/>
    <property type="project" value="TreeGrafter"/>
</dbReference>
<feature type="region of interest" description="Disordered" evidence="6">
    <location>
        <begin position="73"/>
        <end position="102"/>
    </location>
</feature>
<evidence type="ECO:0000259" key="8">
    <source>
        <dbReference type="PROSITE" id="PS51294"/>
    </source>
</evidence>
<proteinExistence type="predicted"/>
<dbReference type="InterPro" id="IPR001005">
    <property type="entry name" value="SANT/Myb"/>
</dbReference>
<dbReference type="Pfam" id="PF13921">
    <property type="entry name" value="Myb_DNA-bind_6"/>
    <property type="match status" value="1"/>
</dbReference>
<accession>A0A4C1VM12</accession>
<evidence type="ECO:0000256" key="3">
    <source>
        <dbReference type="ARBA" id="ARBA00023125"/>
    </source>
</evidence>
<dbReference type="Proteomes" id="UP000299102">
    <property type="component" value="Unassembled WGS sequence"/>
</dbReference>
<dbReference type="AlphaFoldDB" id="A0A4C1VM12"/>
<dbReference type="STRING" id="151549.A0A4C1VM12"/>
<evidence type="ECO:0000313" key="9">
    <source>
        <dbReference type="EMBL" id="GBP40158.1"/>
    </source>
</evidence>
<dbReference type="GO" id="GO:0000978">
    <property type="term" value="F:RNA polymerase II cis-regulatory region sequence-specific DNA binding"/>
    <property type="evidence" value="ECO:0007669"/>
    <property type="project" value="TreeGrafter"/>
</dbReference>
<feature type="domain" description="Myb-like" evidence="7">
    <location>
        <begin position="413"/>
        <end position="463"/>
    </location>
</feature>
<feature type="domain" description="HTH myb-type" evidence="8">
    <location>
        <begin position="306"/>
        <end position="362"/>
    </location>
</feature>
<evidence type="ECO:0000256" key="6">
    <source>
        <dbReference type="SAM" id="MobiDB-lite"/>
    </source>
</evidence>
<comment type="subcellular location">
    <subcellularLocation>
        <location evidence="1">Nucleus</location>
    </subcellularLocation>
</comment>
<keyword evidence="10" id="KW-1185">Reference proteome</keyword>
<dbReference type="SMART" id="SM00717">
    <property type="entry name" value="SANT"/>
    <property type="match status" value="4"/>
</dbReference>
<keyword evidence="2" id="KW-0805">Transcription regulation</keyword>
<evidence type="ECO:0000256" key="2">
    <source>
        <dbReference type="ARBA" id="ARBA00023015"/>
    </source>
</evidence>
<gene>
    <name evidence="9" type="primary">Snapc4</name>
    <name evidence="9" type="ORF">EVAR_20301_1</name>
</gene>
<dbReference type="Gene3D" id="1.10.10.60">
    <property type="entry name" value="Homeodomain-like"/>
    <property type="match status" value="4"/>
</dbReference>
<feature type="domain" description="Myb-like" evidence="7">
    <location>
        <begin position="365"/>
        <end position="412"/>
    </location>
</feature>
<dbReference type="PANTHER" id="PTHR46621:SF1">
    <property type="entry name" value="SNRNA-ACTIVATING PROTEIN COMPLEX SUBUNIT 4"/>
    <property type="match status" value="1"/>
</dbReference>
<evidence type="ECO:0000256" key="5">
    <source>
        <dbReference type="ARBA" id="ARBA00023242"/>
    </source>
</evidence>
<dbReference type="GO" id="GO:0042796">
    <property type="term" value="P:snRNA transcription by RNA polymerase III"/>
    <property type="evidence" value="ECO:0007669"/>
    <property type="project" value="TreeGrafter"/>
</dbReference>
<dbReference type="SUPFAM" id="SSF46689">
    <property type="entry name" value="Homeodomain-like"/>
    <property type="match status" value="3"/>
</dbReference>
<dbReference type="InterPro" id="IPR017930">
    <property type="entry name" value="Myb_dom"/>
</dbReference>
<feature type="domain" description="Myb-like" evidence="7">
    <location>
        <begin position="306"/>
        <end position="358"/>
    </location>
</feature>
<reference evidence="9 10" key="1">
    <citation type="journal article" date="2019" name="Commun. Biol.">
        <title>The bagworm genome reveals a unique fibroin gene that provides high tensile strength.</title>
        <authorList>
            <person name="Kono N."/>
            <person name="Nakamura H."/>
            <person name="Ohtoshi R."/>
            <person name="Tomita M."/>
            <person name="Numata K."/>
            <person name="Arakawa K."/>
        </authorList>
    </citation>
    <scope>NUCLEOTIDE SEQUENCE [LARGE SCALE GENOMIC DNA]</scope>
</reference>
<dbReference type="CDD" id="cd00167">
    <property type="entry name" value="SANT"/>
    <property type="match status" value="4"/>
</dbReference>
<feature type="compositionally biased region" description="Acidic residues" evidence="6">
    <location>
        <begin position="75"/>
        <end position="89"/>
    </location>
</feature>
<evidence type="ECO:0000256" key="4">
    <source>
        <dbReference type="ARBA" id="ARBA00023163"/>
    </source>
</evidence>
<evidence type="ECO:0000259" key="7">
    <source>
        <dbReference type="PROSITE" id="PS50090"/>
    </source>
</evidence>
<dbReference type="PROSITE" id="PS50090">
    <property type="entry name" value="MYB_LIKE"/>
    <property type="match status" value="3"/>
</dbReference>
<dbReference type="InterPro" id="IPR009057">
    <property type="entry name" value="Homeodomain-like_sf"/>
</dbReference>
<feature type="compositionally biased region" description="Low complexity" evidence="6">
    <location>
        <begin position="90"/>
        <end position="101"/>
    </location>
</feature>
<organism evidence="9 10">
    <name type="scientific">Eumeta variegata</name>
    <name type="common">Bagworm moth</name>
    <name type="synonym">Eumeta japonica</name>
    <dbReference type="NCBI Taxonomy" id="151549"/>
    <lineage>
        <taxon>Eukaryota</taxon>
        <taxon>Metazoa</taxon>
        <taxon>Ecdysozoa</taxon>
        <taxon>Arthropoda</taxon>
        <taxon>Hexapoda</taxon>
        <taxon>Insecta</taxon>
        <taxon>Pterygota</taxon>
        <taxon>Neoptera</taxon>
        <taxon>Endopterygota</taxon>
        <taxon>Lepidoptera</taxon>
        <taxon>Glossata</taxon>
        <taxon>Ditrysia</taxon>
        <taxon>Tineoidea</taxon>
        <taxon>Psychidae</taxon>
        <taxon>Oiketicinae</taxon>
        <taxon>Eumeta</taxon>
    </lineage>
</organism>
<sequence>MCTPYSPNPPSMPCEVLTQALAMNRGASTRLCTVKDQTCGFKGLAFTMEEFDDIDSDSDSLEVQDIQRLKACLESDPDSDESDSSDEPEASTSAAATNTEPKSYRARIEEALDLNKQSDDNWKRLETILQAKLFECRQKLEEINVIKSGSDCQSKNNMKFHYALCGRPYFKDKFFCSPPHNNDTITIQNAGMIDYANLSTVTGWTIKDKVDFVAIMHRTVRNNKRKEITAKINGLINDPENPLNREIKKQINTLKEELSSLDTQKLGTITTFDSIDQEYDWDSISDKLNRRHTGNECKALWKSFLHPSLNKTAWSRKEHIMLKDIAMKHNFEDWDSIAAELDTGRSGYQCFVYYRTNLNTTTCLKWTKEEDEYLKRLVNYYREGNYIPWGKVAAMMENRNKMQIYTRWRNSCQPKLKKGRFFPEEDAVLLAFVKKYGLDFHKATKYIPGRTHTQLRIRYNVIANNTTSAVWTVEEDRKLIQLMVTEHNGNSFSEVAKYFPGKDRSHVRTRYMTLKKWMLTNPNKEISWAPRKGARRLIRGHYNSDLEKAITNLNNRLESEVKQLGKKAKISKTSDMSLIDDAIIAHLINDHITEERIHSKDSVDDKEVELNDMLLTQRQLNADNLKRLLFLLKAQMNKNKFLDSFYGGMYPELLDDKVSEIKVRCYSKKTPVQSALSYSSVDIWERSNDKSNFVLPPNYSTITALKTIMAKLSLSKVNNKLHKNYSIFQLCRNSEFKHEWELLLDRFQILFTWPLIISNTPPVVQMSLFHEKEIENESKYGDRKNCE</sequence>
<keyword evidence="5" id="KW-0539">Nucleus</keyword>
<evidence type="ECO:0000313" key="10">
    <source>
        <dbReference type="Proteomes" id="UP000299102"/>
    </source>
</evidence>
<name>A0A4C1VM12_EUMVA</name>
<feature type="domain" description="HTH myb-type" evidence="8">
    <location>
        <begin position="365"/>
        <end position="416"/>
    </location>
</feature>
<protein>
    <submittedName>
        <fullName evidence="9">snRNA-activating protein complex subunit 4</fullName>
    </submittedName>
</protein>
<dbReference type="GO" id="GO:0005634">
    <property type="term" value="C:nucleus"/>
    <property type="evidence" value="ECO:0007669"/>
    <property type="project" value="UniProtKB-SubCell"/>
</dbReference>
<dbReference type="PROSITE" id="PS51294">
    <property type="entry name" value="HTH_MYB"/>
    <property type="match status" value="2"/>
</dbReference>
<keyword evidence="3" id="KW-0238">DNA-binding</keyword>
<dbReference type="EMBL" id="BGZK01000377">
    <property type="protein sequence ID" value="GBP40158.1"/>
    <property type="molecule type" value="Genomic_DNA"/>
</dbReference>
<dbReference type="OrthoDB" id="2143914at2759"/>
<dbReference type="Pfam" id="PF00249">
    <property type="entry name" value="Myb_DNA-binding"/>
    <property type="match status" value="2"/>
</dbReference>
<evidence type="ECO:0000256" key="1">
    <source>
        <dbReference type="ARBA" id="ARBA00004123"/>
    </source>
</evidence>
<keyword evidence="4" id="KW-0804">Transcription</keyword>
<dbReference type="GO" id="GO:0019185">
    <property type="term" value="C:snRNA-activating protein complex"/>
    <property type="evidence" value="ECO:0007669"/>
    <property type="project" value="TreeGrafter"/>
</dbReference>
<dbReference type="PANTHER" id="PTHR46621">
    <property type="entry name" value="SNRNA-ACTIVATING PROTEIN COMPLEX SUBUNIT 4"/>
    <property type="match status" value="1"/>
</dbReference>
<dbReference type="InterPro" id="IPR051575">
    <property type="entry name" value="Myb-like_DNA-bd"/>
</dbReference>
<comment type="caution">
    <text evidence="9">The sequence shown here is derived from an EMBL/GenBank/DDBJ whole genome shotgun (WGS) entry which is preliminary data.</text>
</comment>
<dbReference type="GO" id="GO:0042795">
    <property type="term" value="P:snRNA transcription by RNA polymerase II"/>
    <property type="evidence" value="ECO:0007669"/>
    <property type="project" value="TreeGrafter"/>
</dbReference>